<evidence type="ECO:0000256" key="5">
    <source>
        <dbReference type="ARBA" id="ARBA00022679"/>
    </source>
</evidence>
<name>A0A9X2FIB4_9BACT</name>
<evidence type="ECO:0000313" key="9">
    <source>
        <dbReference type="EMBL" id="MCO6045766.1"/>
    </source>
</evidence>
<reference evidence="9" key="1">
    <citation type="submission" date="2022-06" db="EMBL/GenBank/DDBJ databases">
        <title>Aeoliella straminimaris, a novel planctomycete from sediments.</title>
        <authorList>
            <person name="Vitorino I.R."/>
            <person name="Lage O.M."/>
        </authorList>
    </citation>
    <scope>NUCLEOTIDE SEQUENCE</scope>
    <source>
        <strain evidence="9">ICT_H6.2</strain>
    </source>
</reference>
<dbReference type="EC" id="2.6.1.-" evidence="7"/>
<protein>
    <recommendedName>
        <fullName evidence="7">Aminotransferase</fullName>
        <ecNumber evidence="7">2.6.1.-</ecNumber>
    </recommendedName>
</protein>
<dbReference type="SUPFAM" id="SSF53383">
    <property type="entry name" value="PLP-dependent transferases"/>
    <property type="match status" value="1"/>
</dbReference>
<comment type="subunit">
    <text evidence="3">Homodimer.</text>
</comment>
<dbReference type="Gene3D" id="3.40.640.10">
    <property type="entry name" value="Type I PLP-dependent aspartate aminotransferase-like (Major domain)"/>
    <property type="match status" value="1"/>
</dbReference>
<evidence type="ECO:0000313" key="10">
    <source>
        <dbReference type="Proteomes" id="UP001155241"/>
    </source>
</evidence>
<dbReference type="InterPro" id="IPR000796">
    <property type="entry name" value="Asp_trans"/>
</dbReference>
<comment type="caution">
    <text evidence="9">The sequence shown here is derived from an EMBL/GenBank/DDBJ whole genome shotgun (WGS) entry which is preliminary data.</text>
</comment>
<dbReference type="InterPro" id="IPR015424">
    <property type="entry name" value="PyrdxlP-dep_Trfase"/>
</dbReference>
<evidence type="ECO:0000256" key="6">
    <source>
        <dbReference type="ARBA" id="ARBA00022898"/>
    </source>
</evidence>
<dbReference type="FunFam" id="3.40.640.10:FF:000066">
    <property type="entry name" value="Aspartate aminotransferase"/>
    <property type="match status" value="1"/>
</dbReference>
<evidence type="ECO:0000256" key="7">
    <source>
        <dbReference type="RuleBase" id="RU000481"/>
    </source>
</evidence>
<comment type="similarity">
    <text evidence="2 7">Belongs to the class-I pyridoxal-phosphate-dependent aminotransferase family.</text>
</comment>
<evidence type="ECO:0000256" key="2">
    <source>
        <dbReference type="ARBA" id="ARBA00007441"/>
    </source>
</evidence>
<dbReference type="Gene3D" id="3.90.1150.10">
    <property type="entry name" value="Aspartate Aminotransferase, domain 1"/>
    <property type="match status" value="1"/>
</dbReference>
<evidence type="ECO:0000256" key="1">
    <source>
        <dbReference type="ARBA" id="ARBA00001933"/>
    </source>
</evidence>
<dbReference type="PANTHER" id="PTHR11879">
    <property type="entry name" value="ASPARTATE AMINOTRANSFERASE"/>
    <property type="match status" value="1"/>
</dbReference>
<dbReference type="Pfam" id="PF00155">
    <property type="entry name" value="Aminotran_1_2"/>
    <property type="match status" value="1"/>
</dbReference>
<dbReference type="PRINTS" id="PR00799">
    <property type="entry name" value="TRANSAMINASE"/>
</dbReference>
<comment type="cofactor">
    <cofactor evidence="1 7">
        <name>pyridoxal 5'-phosphate</name>
        <dbReference type="ChEBI" id="CHEBI:597326"/>
    </cofactor>
</comment>
<dbReference type="GO" id="GO:0042802">
    <property type="term" value="F:identical protein binding"/>
    <property type="evidence" value="ECO:0007669"/>
    <property type="project" value="TreeGrafter"/>
</dbReference>
<dbReference type="NCBIfam" id="NF006719">
    <property type="entry name" value="PRK09257.1"/>
    <property type="match status" value="1"/>
</dbReference>
<keyword evidence="6" id="KW-0663">Pyridoxal phosphate</keyword>
<dbReference type="GO" id="GO:0033585">
    <property type="term" value="P:L-phenylalanine biosynthetic process from chorismate via phenylpyruvate"/>
    <property type="evidence" value="ECO:0007669"/>
    <property type="project" value="TreeGrafter"/>
</dbReference>
<organism evidence="9 10">
    <name type="scientific">Aeoliella straminimaris</name>
    <dbReference type="NCBI Taxonomy" id="2954799"/>
    <lineage>
        <taxon>Bacteria</taxon>
        <taxon>Pseudomonadati</taxon>
        <taxon>Planctomycetota</taxon>
        <taxon>Planctomycetia</taxon>
        <taxon>Pirellulales</taxon>
        <taxon>Lacipirellulaceae</taxon>
        <taxon>Aeoliella</taxon>
    </lineage>
</organism>
<accession>A0A9X2FIB4</accession>
<dbReference type="GO" id="GO:0004069">
    <property type="term" value="F:L-aspartate:2-oxoglutarate aminotransferase activity"/>
    <property type="evidence" value="ECO:0007669"/>
    <property type="project" value="TreeGrafter"/>
</dbReference>
<dbReference type="GO" id="GO:0004838">
    <property type="term" value="F:L-tyrosine-2-oxoglutarate transaminase activity"/>
    <property type="evidence" value="ECO:0007669"/>
    <property type="project" value="TreeGrafter"/>
</dbReference>
<evidence type="ECO:0000256" key="4">
    <source>
        <dbReference type="ARBA" id="ARBA00022576"/>
    </source>
</evidence>
<dbReference type="Proteomes" id="UP001155241">
    <property type="component" value="Unassembled WGS sequence"/>
</dbReference>
<dbReference type="InterPro" id="IPR015422">
    <property type="entry name" value="PyrdxlP-dep_Trfase_small"/>
</dbReference>
<dbReference type="EMBL" id="JAMXLR010000061">
    <property type="protein sequence ID" value="MCO6045766.1"/>
    <property type="molecule type" value="Genomic_DNA"/>
</dbReference>
<proteinExistence type="inferred from homology"/>
<dbReference type="GO" id="GO:0005829">
    <property type="term" value="C:cytosol"/>
    <property type="evidence" value="ECO:0007669"/>
    <property type="project" value="TreeGrafter"/>
</dbReference>
<feature type="domain" description="Aminotransferase class I/classII large" evidence="8">
    <location>
        <begin position="27"/>
        <end position="392"/>
    </location>
</feature>
<dbReference type="InterPro" id="IPR015421">
    <property type="entry name" value="PyrdxlP-dep_Trfase_major"/>
</dbReference>
<evidence type="ECO:0000256" key="3">
    <source>
        <dbReference type="ARBA" id="ARBA00011738"/>
    </source>
</evidence>
<dbReference type="PROSITE" id="PS00105">
    <property type="entry name" value="AA_TRANSFER_CLASS_1"/>
    <property type="match status" value="1"/>
</dbReference>
<evidence type="ECO:0000259" key="8">
    <source>
        <dbReference type="Pfam" id="PF00155"/>
    </source>
</evidence>
<keyword evidence="4 7" id="KW-0032">Aminotransferase</keyword>
<dbReference type="FunFam" id="3.90.1150.10:FF:000001">
    <property type="entry name" value="Aspartate aminotransferase"/>
    <property type="match status" value="1"/>
</dbReference>
<sequence>MFESIQPAPADPILGLTEAFKADPNPQKINLGVGVYQDSTGKTPALSCVRKAGELLARSDAGSSYLPIPGLAEYTSAVQQLAFGSAHEVVTSGRAFSAQTPGGTGALRVVGDFLAANMPGTTLWVTDPTWANHANIFSAAGVSLAKFPYFDKANNSLALADMLDALQKIPAGDAVLLHGCCHNPTGVDPTQEQWEKIADVLYAQQLLPVLDFAYQGFGDGIDEDAVGLRTVARQGEEFILCSSFSKNFGLYNQRVGAATFVATDAERANVVGSQVKRAIRANYSNPPAHGARLVAAVLGDDDLRSEWHTELTAMRNRINGMRSLLVDKLAEKSVPGDYSFIKAQRGMFSFSGLTKEQVLALRERHAIYIVDSGRINVAGITESNVDRLTEAIADVVGG</sequence>
<keyword evidence="10" id="KW-1185">Reference proteome</keyword>
<keyword evidence="5 7" id="KW-0808">Transferase</keyword>
<dbReference type="RefSeq" id="WP_252853879.1">
    <property type="nucleotide sequence ID" value="NZ_JAMXLR010000061.1"/>
</dbReference>
<dbReference type="InterPro" id="IPR004839">
    <property type="entry name" value="Aminotransferase_I/II_large"/>
</dbReference>
<dbReference type="PANTHER" id="PTHR11879:SF22">
    <property type="entry name" value="ASPARTATE AMINOTRANSFERASE, MITOCHONDRIAL"/>
    <property type="match status" value="1"/>
</dbReference>
<dbReference type="GO" id="GO:0030170">
    <property type="term" value="F:pyridoxal phosphate binding"/>
    <property type="evidence" value="ECO:0007669"/>
    <property type="project" value="InterPro"/>
</dbReference>
<dbReference type="InterPro" id="IPR004838">
    <property type="entry name" value="NHTrfase_class1_PyrdxlP-BS"/>
</dbReference>
<gene>
    <name evidence="9" type="ORF">NG895_17855</name>
</gene>
<dbReference type="CDD" id="cd00609">
    <property type="entry name" value="AAT_like"/>
    <property type="match status" value="1"/>
</dbReference>
<dbReference type="AlphaFoldDB" id="A0A9X2FIB4"/>